<protein>
    <recommendedName>
        <fullName evidence="2">Pyruvate/ketoisovalerate oxidoreductase catalytic domain-containing protein</fullName>
    </recommendedName>
</protein>
<dbReference type="EMBL" id="DTHS01000017">
    <property type="protein sequence ID" value="HHR48497.1"/>
    <property type="molecule type" value="Genomic_DNA"/>
</dbReference>
<dbReference type="GO" id="GO:0016903">
    <property type="term" value="F:oxidoreductase activity, acting on the aldehyde or oxo group of donors"/>
    <property type="evidence" value="ECO:0007669"/>
    <property type="project" value="InterPro"/>
</dbReference>
<gene>
    <name evidence="3" type="ORF">ENV79_02490</name>
</gene>
<feature type="domain" description="Pyruvate/ketoisovalerate oxidoreductase catalytic" evidence="2">
    <location>
        <begin position="16"/>
        <end position="175"/>
    </location>
</feature>
<keyword evidence="1" id="KW-0560">Oxidoreductase</keyword>
<sequence>MNEENKELEIKISGTGGQGILIFGELLAKGAVLKGYNASVIPSYGSQVKGGVVEVQVIISKDFITCPFVSNLSILCALSQAGYDNNINLIKEETLIFYDDVTVKKIIHRGKHIPVSATRYCVENFKTSLPANLFFLGFLAGFLKSFLELSLLEETLKEKNLANEINLKALIGGYENFKKGGFDDKNQ</sequence>
<evidence type="ECO:0000313" key="3">
    <source>
        <dbReference type="EMBL" id="HHR48497.1"/>
    </source>
</evidence>
<accession>A0A7V5XZL2</accession>
<organism evidence="3">
    <name type="scientific">candidate division WOR-3 bacterium</name>
    <dbReference type="NCBI Taxonomy" id="2052148"/>
    <lineage>
        <taxon>Bacteria</taxon>
        <taxon>Bacteria division WOR-3</taxon>
    </lineage>
</organism>
<evidence type="ECO:0000259" key="2">
    <source>
        <dbReference type="Pfam" id="PF01558"/>
    </source>
</evidence>
<proteinExistence type="predicted"/>
<dbReference type="Pfam" id="PF01558">
    <property type="entry name" value="POR"/>
    <property type="match status" value="1"/>
</dbReference>
<dbReference type="InterPro" id="IPR002869">
    <property type="entry name" value="Pyrv_flavodox_OxRed_cen"/>
</dbReference>
<dbReference type="PANTHER" id="PTHR42730">
    <property type="entry name" value="2-OXOGLUTARATE SYNTHASE SUBUNIT KORC"/>
    <property type="match status" value="1"/>
</dbReference>
<evidence type="ECO:0000256" key="1">
    <source>
        <dbReference type="ARBA" id="ARBA00023002"/>
    </source>
</evidence>
<dbReference type="InterPro" id="IPR052554">
    <property type="entry name" value="2-oxoglutarate_synth_KorC"/>
</dbReference>
<dbReference type="SUPFAM" id="SSF53323">
    <property type="entry name" value="Pyruvate-ferredoxin oxidoreductase, PFOR, domain III"/>
    <property type="match status" value="1"/>
</dbReference>
<dbReference type="InterPro" id="IPR019752">
    <property type="entry name" value="Pyrv/ketoisovalerate_OxRed_cat"/>
</dbReference>
<reference evidence="3" key="1">
    <citation type="journal article" date="2020" name="mSystems">
        <title>Genome- and Community-Level Interaction Insights into Carbon Utilization and Element Cycling Functions of Hydrothermarchaeota in Hydrothermal Sediment.</title>
        <authorList>
            <person name="Zhou Z."/>
            <person name="Liu Y."/>
            <person name="Xu W."/>
            <person name="Pan J."/>
            <person name="Luo Z.H."/>
            <person name="Li M."/>
        </authorList>
    </citation>
    <scope>NUCLEOTIDE SEQUENCE [LARGE SCALE GENOMIC DNA]</scope>
    <source>
        <strain evidence="3">SpSt-791</strain>
    </source>
</reference>
<dbReference type="AlphaFoldDB" id="A0A7V5XZL2"/>
<comment type="caution">
    <text evidence="3">The sequence shown here is derived from an EMBL/GenBank/DDBJ whole genome shotgun (WGS) entry which is preliminary data.</text>
</comment>
<dbReference type="Gene3D" id="3.40.920.10">
    <property type="entry name" value="Pyruvate-ferredoxin oxidoreductase, PFOR, domain III"/>
    <property type="match status" value="1"/>
</dbReference>
<dbReference type="PANTHER" id="PTHR42730:SF1">
    <property type="entry name" value="2-OXOGLUTARATE SYNTHASE SUBUNIT KORC"/>
    <property type="match status" value="1"/>
</dbReference>
<name>A0A7V5XZL2_UNCW3</name>